<dbReference type="InterPro" id="IPR011051">
    <property type="entry name" value="RmlC_Cupin_sf"/>
</dbReference>
<gene>
    <name evidence="1" type="ORF">KZJ38_19725</name>
</gene>
<name>A0ABX8UHM8_9BURK</name>
<dbReference type="InterPro" id="IPR021317">
    <property type="entry name" value="DUF2917"/>
</dbReference>
<evidence type="ECO:0000313" key="2">
    <source>
        <dbReference type="Proteomes" id="UP000826462"/>
    </source>
</evidence>
<dbReference type="Pfam" id="PF11142">
    <property type="entry name" value="DUF2917"/>
    <property type="match status" value="1"/>
</dbReference>
<sequence>MREIRTFELEHGEPAAAWRVAQPLLLKVTAGEVWLTMEGDAMDYWLSRGDTFRLPRGATAWLSAGSHGARVVLSGNRRFTGWPLTRTSAWSWLPRWLLPV</sequence>
<reference evidence="1 2" key="1">
    <citation type="submission" date="2021-07" db="EMBL/GenBank/DDBJ databases">
        <title>Paraburkholderia edwinii protects Aspergillus sp. from phenazines by acting as a toxin sponge.</title>
        <authorList>
            <person name="Dahlstrom K.M."/>
            <person name="Newman D.K."/>
        </authorList>
    </citation>
    <scope>NUCLEOTIDE SEQUENCE [LARGE SCALE GENOMIC DNA]</scope>
    <source>
        <strain evidence="1 2">Pe01</strain>
    </source>
</reference>
<keyword evidence="2" id="KW-1185">Reference proteome</keyword>
<evidence type="ECO:0000313" key="1">
    <source>
        <dbReference type="EMBL" id="QYD68451.1"/>
    </source>
</evidence>
<protein>
    <submittedName>
        <fullName evidence="1">DUF2917 domain-containing protein</fullName>
    </submittedName>
</protein>
<dbReference type="SUPFAM" id="SSF51182">
    <property type="entry name" value="RmlC-like cupins"/>
    <property type="match status" value="1"/>
</dbReference>
<proteinExistence type="predicted"/>
<accession>A0ABX8UHM8</accession>
<dbReference type="Proteomes" id="UP000826462">
    <property type="component" value="Chromosome 1"/>
</dbReference>
<dbReference type="EMBL" id="CP080095">
    <property type="protein sequence ID" value="QYD68451.1"/>
    <property type="molecule type" value="Genomic_DNA"/>
</dbReference>
<organism evidence="1 2">
    <name type="scientific">Paraburkholderia edwinii</name>
    <dbReference type="NCBI Taxonomy" id="2861782"/>
    <lineage>
        <taxon>Bacteria</taxon>
        <taxon>Pseudomonadati</taxon>
        <taxon>Pseudomonadota</taxon>
        <taxon>Betaproteobacteria</taxon>
        <taxon>Burkholderiales</taxon>
        <taxon>Burkholderiaceae</taxon>
        <taxon>Paraburkholderia</taxon>
    </lineage>
</organism>
<dbReference type="RefSeq" id="WP_219797841.1">
    <property type="nucleotide sequence ID" value="NZ_CP080095.1"/>
</dbReference>